<dbReference type="InterPro" id="IPR050924">
    <property type="entry name" value="Peroxiredoxin_BCP/PrxQ"/>
</dbReference>
<dbReference type="eggNOG" id="COG1225">
    <property type="taxonomic scope" value="Bacteria"/>
</dbReference>
<accession>A0A1V3TZF8</accession>
<evidence type="ECO:0000256" key="11">
    <source>
        <dbReference type="ARBA" id="ARBA00049091"/>
    </source>
</evidence>
<reference evidence="13 14" key="1">
    <citation type="submission" date="2016-11" db="EMBL/GenBank/DDBJ databases">
        <title>Genome sequence and comparative genomic analysis of clinical strain Elizabethkingia meningoseptica 61421 PRCM.</title>
        <authorList>
            <person name="Wang M."/>
            <person name="Hu S."/>
            <person name="Cao L."/>
            <person name="Jiang T."/>
            <person name="Zhou Y."/>
            <person name="Ming D."/>
        </authorList>
    </citation>
    <scope>NUCLEOTIDE SEQUENCE [LARGE SCALE GENOMIC DNA]</scope>
    <source>
        <strain evidence="13 14">61421 PRCM</strain>
    </source>
</reference>
<name>A0A1V3TZF8_ELIME</name>
<dbReference type="GO" id="GO:0045454">
    <property type="term" value="P:cell redox homeostasis"/>
    <property type="evidence" value="ECO:0007669"/>
    <property type="project" value="TreeGrafter"/>
</dbReference>
<keyword evidence="14" id="KW-1185">Reference proteome</keyword>
<dbReference type="EC" id="1.11.1.24" evidence="2"/>
<evidence type="ECO:0000256" key="6">
    <source>
        <dbReference type="ARBA" id="ARBA00023157"/>
    </source>
</evidence>
<keyword evidence="6" id="KW-1015">Disulfide bond</keyword>
<evidence type="ECO:0000256" key="10">
    <source>
        <dbReference type="ARBA" id="ARBA00042639"/>
    </source>
</evidence>
<dbReference type="STRING" id="238.BBD35_11700"/>
<evidence type="ECO:0000256" key="9">
    <source>
        <dbReference type="ARBA" id="ARBA00038489"/>
    </source>
</evidence>
<evidence type="ECO:0000313" key="14">
    <source>
        <dbReference type="Proteomes" id="UP000188947"/>
    </source>
</evidence>
<comment type="function">
    <text evidence="1">Thiol-specific peroxidase that catalyzes the reduction of hydrogen peroxide and organic hydroperoxides to water and alcohols, respectively. Plays a role in cell protection against oxidative stress by detoxifying peroxides and as sensor of hydrogen peroxide-mediated signaling events.</text>
</comment>
<evidence type="ECO:0000256" key="4">
    <source>
        <dbReference type="ARBA" id="ARBA00022862"/>
    </source>
</evidence>
<proteinExistence type="inferred from homology"/>
<dbReference type="PANTHER" id="PTHR42801:SF7">
    <property type="entry name" value="SLL1159 PROTEIN"/>
    <property type="match status" value="1"/>
</dbReference>
<gene>
    <name evidence="13" type="ORF">BMF97_12380</name>
</gene>
<dbReference type="CDD" id="cd02970">
    <property type="entry name" value="PRX_like2"/>
    <property type="match status" value="1"/>
</dbReference>
<keyword evidence="5" id="KW-0560">Oxidoreductase</keyword>
<dbReference type="InterPro" id="IPR000866">
    <property type="entry name" value="AhpC/TSA"/>
</dbReference>
<evidence type="ECO:0000256" key="3">
    <source>
        <dbReference type="ARBA" id="ARBA00022559"/>
    </source>
</evidence>
<dbReference type="EMBL" id="MPOG01000014">
    <property type="protein sequence ID" value="OOH94484.1"/>
    <property type="molecule type" value="Genomic_DNA"/>
</dbReference>
<dbReference type="Pfam" id="PF00578">
    <property type="entry name" value="AhpC-TSA"/>
    <property type="match status" value="1"/>
</dbReference>
<organism evidence="13 14">
    <name type="scientific">Elizabethkingia meningoseptica</name>
    <name type="common">Chryseobacterium meningosepticum</name>
    <dbReference type="NCBI Taxonomy" id="238"/>
    <lineage>
        <taxon>Bacteria</taxon>
        <taxon>Pseudomonadati</taxon>
        <taxon>Bacteroidota</taxon>
        <taxon>Flavobacteriia</taxon>
        <taxon>Flavobacteriales</taxon>
        <taxon>Weeksellaceae</taxon>
        <taxon>Elizabethkingia</taxon>
    </lineage>
</organism>
<dbReference type="InterPro" id="IPR036249">
    <property type="entry name" value="Thioredoxin-like_sf"/>
</dbReference>
<comment type="catalytic activity">
    <reaction evidence="11">
        <text>a hydroperoxide + [thioredoxin]-dithiol = an alcohol + [thioredoxin]-disulfide + H2O</text>
        <dbReference type="Rhea" id="RHEA:62620"/>
        <dbReference type="Rhea" id="RHEA-COMP:10698"/>
        <dbReference type="Rhea" id="RHEA-COMP:10700"/>
        <dbReference type="ChEBI" id="CHEBI:15377"/>
        <dbReference type="ChEBI" id="CHEBI:29950"/>
        <dbReference type="ChEBI" id="CHEBI:30879"/>
        <dbReference type="ChEBI" id="CHEBI:35924"/>
        <dbReference type="ChEBI" id="CHEBI:50058"/>
        <dbReference type="EC" id="1.11.1.24"/>
    </reaction>
</comment>
<dbReference type="InterPro" id="IPR013766">
    <property type="entry name" value="Thioredoxin_domain"/>
</dbReference>
<evidence type="ECO:0000256" key="1">
    <source>
        <dbReference type="ARBA" id="ARBA00003330"/>
    </source>
</evidence>
<evidence type="ECO:0000259" key="12">
    <source>
        <dbReference type="PROSITE" id="PS51352"/>
    </source>
</evidence>
<comment type="similarity">
    <text evidence="9">Belongs to the peroxiredoxin family. BCP/PrxQ subfamily.</text>
</comment>
<evidence type="ECO:0000256" key="5">
    <source>
        <dbReference type="ARBA" id="ARBA00023002"/>
    </source>
</evidence>
<keyword evidence="4" id="KW-0049">Antioxidant</keyword>
<dbReference type="GO" id="GO:0034599">
    <property type="term" value="P:cellular response to oxidative stress"/>
    <property type="evidence" value="ECO:0007669"/>
    <property type="project" value="TreeGrafter"/>
</dbReference>
<feature type="domain" description="Thioredoxin" evidence="12">
    <location>
        <begin position="44"/>
        <end position="212"/>
    </location>
</feature>
<dbReference type="GO" id="GO:0008379">
    <property type="term" value="F:thioredoxin peroxidase activity"/>
    <property type="evidence" value="ECO:0007669"/>
    <property type="project" value="TreeGrafter"/>
</dbReference>
<comment type="caution">
    <text evidence="13">The sequence shown here is derived from an EMBL/GenBank/DDBJ whole genome shotgun (WGS) entry which is preliminary data.</text>
</comment>
<protein>
    <recommendedName>
        <fullName evidence="2">thioredoxin-dependent peroxiredoxin</fullName>
        <ecNumber evidence="2">1.11.1.24</ecNumber>
    </recommendedName>
    <alternativeName>
        <fullName evidence="8">Thioredoxin peroxidase</fullName>
    </alternativeName>
    <alternativeName>
        <fullName evidence="10">Thioredoxin-dependent peroxiredoxin Bcp</fullName>
    </alternativeName>
</protein>
<evidence type="ECO:0000256" key="7">
    <source>
        <dbReference type="ARBA" id="ARBA00023284"/>
    </source>
</evidence>
<dbReference type="GO" id="GO:0005737">
    <property type="term" value="C:cytoplasm"/>
    <property type="evidence" value="ECO:0007669"/>
    <property type="project" value="TreeGrafter"/>
</dbReference>
<dbReference type="AlphaFoldDB" id="A0A1V3TZF8"/>
<dbReference type="PROSITE" id="PS51352">
    <property type="entry name" value="THIOREDOXIN_2"/>
    <property type="match status" value="1"/>
</dbReference>
<evidence type="ECO:0000256" key="2">
    <source>
        <dbReference type="ARBA" id="ARBA00013017"/>
    </source>
</evidence>
<dbReference type="PANTHER" id="PTHR42801">
    <property type="entry name" value="THIOREDOXIN-DEPENDENT PEROXIDE REDUCTASE"/>
    <property type="match status" value="1"/>
</dbReference>
<evidence type="ECO:0000256" key="8">
    <source>
        <dbReference type="ARBA" id="ARBA00032824"/>
    </source>
</evidence>
<keyword evidence="7" id="KW-0676">Redox-active center</keyword>
<sequence>MKNLTQQITELNEGLSQQLPAEILEAFRRSIQDLKTENIENNCIKTGDQFPDFSLSDISGNNVSLHQLLENGKVIIAFFRGSWCPYCNLELKALQDNLNKITDKKATLIAVSPQESGYSKELKDTHHLDFDVFTDKDNILAKQIGISFQLQDYAVPIYHNLGINLSDYNGNHHNELPVPAVFIIDTDFKVTYSFTDSNYMNRIDIQELIHQL</sequence>
<dbReference type="Gene3D" id="3.40.30.10">
    <property type="entry name" value="Glutaredoxin"/>
    <property type="match status" value="1"/>
</dbReference>
<dbReference type="SUPFAM" id="SSF52833">
    <property type="entry name" value="Thioredoxin-like"/>
    <property type="match status" value="1"/>
</dbReference>
<keyword evidence="3" id="KW-0575">Peroxidase</keyword>
<dbReference type="Proteomes" id="UP000188947">
    <property type="component" value="Unassembled WGS sequence"/>
</dbReference>
<evidence type="ECO:0000313" key="13">
    <source>
        <dbReference type="EMBL" id="OOH94484.1"/>
    </source>
</evidence>
<dbReference type="RefSeq" id="WP_069214346.1">
    <property type="nucleotide sequence ID" value="NZ_JACLFQ010000001.1"/>
</dbReference>